<dbReference type="PANTHER" id="PTHR43441">
    <property type="entry name" value="RIBOSOMAL-PROTEIN-SERINE ACETYLTRANSFERASE"/>
    <property type="match status" value="1"/>
</dbReference>
<dbReference type="SUPFAM" id="SSF55729">
    <property type="entry name" value="Acyl-CoA N-acyltransferases (Nat)"/>
    <property type="match status" value="1"/>
</dbReference>
<evidence type="ECO:0000313" key="3">
    <source>
        <dbReference type="Proteomes" id="UP000552644"/>
    </source>
</evidence>
<dbReference type="InterPro" id="IPR000182">
    <property type="entry name" value="GNAT_dom"/>
</dbReference>
<dbReference type="PROSITE" id="PS51186">
    <property type="entry name" value="GNAT"/>
    <property type="match status" value="1"/>
</dbReference>
<name>A0A7W7QNE2_9ACTN</name>
<dbReference type="InterPro" id="IPR051908">
    <property type="entry name" value="Ribosomal_N-acetyltransferase"/>
</dbReference>
<dbReference type="InterPro" id="IPR016181">
    <property type="entry name" value="Acyl_CoA_acyltransferase"/>
</dbReference>
<dbReference type="EMBL" id="JACHJP010000003">
    <property type="protein sequence ID" value="MBB4916713.1"/>
    <property type="molecule type" value="Genomic_DNA"/>
</dbReference>
<keyword evidence="3" id="KW-1185">Reference proteome</keyword>
<sequence length="178" mass="18778">MEPMEITAGALHLRPWNLSEADAAAAALALGDLRIRRWATGLPDGADERVWLAQRALGWSEGSEASFAVTGATGGEVLGHIRVRVGTGAARGRGEVGYWVLPGARGRGVATQALGVVGRWAFGFLGLSRLDLRHATGNVASCRVAAKGGFALTRLLSEPSWVEEEGTEEFHLHTLTPG</sequence>
<evidence type="ECO:0000313" key="2">
    <source>
        <dbReference type="EMBL" id="MBB4916713.1"/>
    </source>
</evidence>
<dbReference type="AlphaFoldDB" id="A0A7W7QNE2"/>
<dbReference type="GO" id="GO:0008999">
    <property type="term" value="F:protein-N-terminal-alanine acetyltransferase activity"/>
    <property type="evidence" value="ECO:0007669"/>
    <property type="project" value="TreeGrafter"/>
</dbReference>
<comment type="caution">
    <text evidence="2">The sequence shown here is derived from an EMBL/GenBank/DDBJ whole genome shotgun (WGS) entry which is preliminary data.</text>
</comment>
<feature type="domain" description="N-acetyltransferase" evidence="1">
    <location>
        <begin position="11"/>
        <end position="174"/>
    </location>
</feature>
<protein>
    <submittedName>
        <fullName evidence="2">RimJ/RimL family protein N-acetyltransferase</fullName>
    </submittedName>
</protein>
<dbReference type="Gene3D" id="3.40.630.30">
    <property type="match status" value="1"/>
</dbReference>
<accession>A0A7W7QNE2</accession>
<keyword evidence="2" id="KW-0808">Transferase</keyword>
<dbReference type="PANTHER" id="PTHR43441:SF10">
    <property type="entry name" value="ACETYLTRANSFERASE"/>
    <property type="match status" value="1"/>
</dbReference>
<dbReference type="GO" id="GO:0005737">
    <property type="term" value="C:cytoplasm"/>
    <property type="evidence" value="ECO:0007669"/>
    <property type="project" value="TreeGrafter"/>
</dbReference>
<proteinExistence type="predicted"/>
<gene>
    <name evidence="2" type="ORF">FHS44_003801</name>
</gene>
<reference evidence="2 3" key="1">
    <citation type="submission" date="2020-08" db="EMBL/GenBank/DDBJ databases">
        <title>Genomic Encyclopedia of Type Strains, Phase III (KMG-III): the genomes of soil and plant-associated and newly described type strains.</title>
        <authorList>
            <person name="Whitman W."/>
        </authorList>
    </citation>
    <scope>NUCLEOTIDE SEQUENCE [LARGE SCALE GENOMIC DNA]</scope>
    <source>
        <strain evidence="2 3">CECT 8840</strain>
    </source>
</reference>
<dbReference type="Pfam" id="PF13302">
    <property type="entry name" value="Acetyltransf_3"/>
    <property type="match status" value="1"/>
</dbReference>
<organism evidence="2 3">
    <name type="scientific">Streptosporangium saharense</name>
    <dbReference type="NCBI Taxonomy" id="1706840"/>
    <lineage>
        <taxon>Bacteria</taxon>
        <taxon>Bacillati</taxon>
        <taxon>Actinomycetota</taxon>
        <taxon>Actinomycetes</taxon>
        <taxon>Streptosporangiales</taxon>
        <taxon>Streptosporangiaceae</taxon>
        <taxon>Streptosporangium</taxon>
    </lineage>
</organism>
<dbReference type="GO" id="GO:1990189">
    <property type="term" value="F:protein N-terminal-serine acetyltransferase activity"/>
    <property type="evidence" value="ECO:0007669"/>
    <property type="project" value="TreeGrafter"/>
</dbReference>
<dbReference type="Proteomes" id="UP000552644">
    <property type="component" value="Unassembled WGS sequence"/>
</dbReference>
<evidence type="ECO:0000259" key="1">
    <source>
        <dbReference type="PROSITE" id="PS51186"/>
    </source>
</evidence>